<sequence>MGFETLKEGSGTLLQQVSGALGALTGLGISSWGLPVTASVITGAIFGGVLGVAGKGFIAASVDHFRERRDQQPAQIAATSPTAGRHRIKRSGGRRGKRQSATALPGGQSSLVGQVVAGLGQVIEQVDRATNKLKAVTIEMRESQNAILAVLAGGRPVVVGRTDGRLAGARQHIDDSASLLKKAGEAIAAYRNRF</sequence>
<evidence type="ECO:0000256" key="2">
    <source>
        <dbReference type="SAM" id="Phobius"/>
    </source>
</evidence>
<evidence type="ECO:0000256" key="1">
    <source>
        <dbReference type="SAM" id="MobiDB-lite"/>
    </source>
</evidence>
<feature type="region of interest" description="Disordered" evidence="1">
    <location>
        <begin position="69"/>
        <end position="106"/>
    </location>
</feature>
<feature type="transmembrane region" description="Helical" evidence="2">
    <location>
        <begin position="40"/>
        <end position="62"/>
    </location>
</feature>
<keyword evidence="2" id="KW-0812">Transmembrane</keyword>
<feature type="compositionally biased region" description="Polar residues" evidence="1">
    <location>
        <begin position="72"/>
        <end position="82"/>
    </location>
</feature>
<feature type="transmembrane region" description="Helical" evidence="2">
    <location>
        <begin position="12"/>
        <end position="34"/>
    </location>
</feature>
<feature type="compositionally biased region" description="Basic residues" evidence="1">
    <location>
        <begin position="84"/>
        <end position="98"/>
    </location>
</feature>
<keyword evidence="2" id="KW-1133">Transmembrane helix</keyword>
<proteinExistence type="predicted"/>
<keyword evidence="4" id="KW-1185">Reference proteome</keyword>
<evidence type="ECO:0000313" key="4">
    <source>
        <dbReference type="Proteomes" id="UP001597260"/>
    </source>
</evidence>
<organism evidence="3 4">
    <name type="scientific">Micromonospora sonneratiae</name>
    <dbReference type="NCBI Taxonomy" id="1184706"/>
    <lineage>
        <taxon>Bacteria</taxon>
        <taxon>Bacillati</taxon>
        <taxon>Actinomycetota</taxon>
        <taxon>Actinomycetes</taxon>
        <taxon>Micromonosporales</taxon>
        <taxon>Micromonosporaceae</taxon>
        <taxon>Micromonospora</taxon>
    </lineage>
</organism>
<reference evidence="4" key="1">
    <citation type="journal article" date="2019" name="Int. J. Syst. Evol. Microbiol.">
        <title>The Global Catalogue of Microorganisms (GCM) 10K type strain sequencing project: providing services to taxonomists for standard genome sequencing and annotation.</title>
        <authorList>
            <consortium name="The Broad Institute Genomics Platform"/>
            <consortium name="The Broad Institute Genome Sequencing Center for Infectious Disease"/>
            <person name="Wu L."/>
            <person name="Ma J."/>
        </authorList>
    </citation>
    <scope>NUCLEOTIDE SEQUENCE [LARGE SCALE GENOMIC DNA]</scope>
    <source>
        <strain evidence="4">JCM 31037</strain>
    </source>
</reference>
<comment type="caution">
    <text evidence="3">The sequence shown here is derived from an EMBL/GenBank/DDBJ whole genome shotgun (WGS) entry which is preliminary data.</text>
</comment>
<dbReference type="RefSeq" id="WP_377573201.1">
    <property type="nucleotide sequence ID" value="NZ_JBHTMP010000036.1"/>
</dbReference>
<dbReference type="EMBL" id="JBHTMP010000036">
    <property type="protein sequence ID" value="MFD1323743.1"/>
    <property type="molecule type" value="Genomic_DNA"/>
</dbReference>
<evidence type="ECO:0000313" key="3">
    <source>
        <dbReference type="EMBL" id="MFD1323743.1"/>
    </source>
</evidence>
<keyword evidence="2" id="KW-0472">Membrane</keyword>
<protein>
    <submittedName>
        <fullName evidence="3">Uncharacterized protein</fullName>
    </submittedName>
</protein>
<accession>A0ABW3YJ67</accession>
<dbReference type="Proteomes" id="UP001597260">
    <property type="component" value="Unassembled WGS sequence"/>
</dbReference>
<name>A0ABW3YJ67_9ACTN</name>
<gene>
    <name evidence="3" type="ORF">ACFQ4H_21885</name>
</gene>